<organism evidence="1 2">
    <name type="scientific">Streptomyces sanglieri</name>
    <dbReference type="NCBI Taxonomy" id="193460"/>
    <lineage>
        <taxon>Bacteria</taxon>
        <taxon>Bacillati</taxon>
        <taxon>Actinomycetota</taxon>
        <taxon>Actinomycetes</taxon>
        <taxon>Kitasatosporales</taxon>
        <taxon>Streptomycetaceae</taxon>
        <taxon>Streptomyces</taxon>
    </lineage>
</organism>
<sequence>MAAAPFDPAGVVEHGVGVVDAGGFEEDDKVMIGVGGAEEFVVAVGVCGPDGYGNVRNYVSRTLHGRPQPAGPRPPSARAVTRWILTHSDALAEGDRLQLKACLVLQLRLA</sequence>
<comment type="caution">
    <text evidence="1">The sequence shown here is derived from an EMBL/GenBank/DDBJ whole genome shotgun (WGS) entry which is preliminary data.</text>
</comment>
<protein>
    <submittedName>
        <fullName evidence="1">Uncharacterized protein</fullName>
    </submittedName>
</protein>
<reference evidence="2" key="1">
    <citation type="journal article" date="2019" name="Int. J. Syst. Evol. Microbiol.">
        <title>The Global Catalogue of Microorganisms (GCM) 10K type strain sequencing project: providing services to taxonomists for standard genome sequencing and annotation.</title>
        <authorList>
            <consortium name="The Broad Institute Genomics Platform"/>
            <consortium name="The Broad Institute Genome Sequencing Center for Infectious Disease"/>
            <person name="Wu L."/>
            <person name="Ma J."/>
        </authorList>
    </citation>
    <scope>NUCLEOTIDE SEQUENCE [LARGE SCALE GENOMIC DNA]</scope>
    <source>
        <strain evidence="2">JCM 12607</strain>
    </source>
</reference>
<accession>A0ABW2X8I4</accession>
<keyword evidence="2" id="KW-1185">Reference proteome</keyword>
<gene>
    <name evidence="1" type="ORF">ACFQ2K_48500</name>
</gene>
<dbReference type="EMBL" id="JBHTGL010000008">
    <property type="protein sequence ID" value="MFD0629293.1"/>
    <property type="molecule type" value="Genomic_DNA"/>
</dbReference>
<dbReference type="Proteomes" id="UP001596915">
    <property type="component" value="Unassembled WGS sequence"/>
</dbReference>
<proteinExistence type="predicted"/>
<evidence type="ECO:0000313" key="1">
    <source>
        <dbReference type="EMBL" id="MFD0629293.1"/>
    </source>
</evidence>
<evidence type="ECO:0000313" key="2">
    <source>
        <dbReference type="Proteomes" id="UP001596915"/>
    </source>
</evidence>
<name>A0ABW2X8I4_9ACTN</name>